<dbReference type="AlphaFoldDB" id="A0A915KLA2"/>
<organism evidence="1 2">
    <name type="scientific">Romanomermis culicivorax</name>
    <name type="common">Nematode worm</name>
    <dbReference type="NCBI Taxonomy" id="13658"/>
    <lineage>
        <taxon>Eukaryota</taxon>
        <taxon>Metazoa</taxon>
        <taxon>Ecdysozoa</taxon>
        <taxon>Nematoda</taxon>
        <taxon>Enoplea</taxon>
        <taxon>Dorylaimia</taxon>
        <taxon>Mermithida</taxon>
        <taxon>Mermithoidea</taxon>
        <taxon>Mermithidae</taxon>
        <taxon>Romanomermis</taxon>
    </lineage>
</organism>
<name>A0A915KLA2_ROMCU</name>
<dbReference type="InterPro" id="IPR019516">
    <property type="entry name" value="Glomulin/ALF4"/>
</dbReference>
<evidence type="ECO:0000313" key="1">
    <source>
        <dbReference type="Proteomes" id="UP000887565"/>
    </source>
</evidence>
<reference evidence="2" key="1">
    <citation type="submission" date="2022-11" db="UniProtKB">
        <authorList>
            <consortium name="WormBaseParasite"/>
        </authorList>
    </citation>
    <scope>IDENTIFICATION</scope>
</reference>
<dbReference type="PANTHER" id="PTHR15430">
    <property type="entry name" value="GLOMULIN"/>
    <property type="match status" value="1"/>
</dbReference>
<keyword evidence="1" id="KW-1185">Reference proteome</keyword>
<dbReference type="Proteomes" id="UP000887565">
    <property type="component" value="Unplaced"/>
</dbReference>
<dbReference type="PANTHER" id="PTHR15430:SF1">
    <property type="entry name" value="GLOMULIN"/>
    <property type="match status" value="1"/>
</dbReference>
<proteinExistence type="predicted"/>
<dbReference type="GO" id="GO:0005737">
    <property type="term" value="C:cytoplasm"/>
    <property type="evidence" value="ECO:0007669"/>
    <property type="project" value="TreeGrafter"/>
</dbReference>
<dbReference type="GO" id="GO:0055105">
    <property type="term" value="F:ubiquitin-protein transferase inhibitor activity"/>
    <property type="evidence" value="ECO:0007669"/>
    <property type="project" value="TreeGrafter"/>
</dbReference>
<accession>A0A915KLA2</accession>
<sequence>MDSEKSIDFLAKFTNFVMEKRSNDVFELIFDSENENYVIFNAMDLITFLCDFLNGNFVDDQFFDVSSQILEHVIKIGKSKEILLAFIEFLNDKKLKDDQFFDLITRLLKITFLRLPDQQLDSLEFILCKFYDHVTKFEFENDDYDQQEFDSNVVENDQEFLISENWPSKKMLHYENSLKSTLNFLEIFVSELKNCQIIKLSKFKNEKIKILTSILLQFLSNPIIYFNLNTKIRSEKWFLVEKCVNFIYDLHPNGIFKIIEFPMLKFDHFAIGLLIVLVYCSQICQNRQPNVYSQDYIFRTCLVYCNALLQYDDEFFWRSGLKLCKFLLQYEHVDYSHNCSPVFINLIKIMSETRSRIRRQESYDVFWQFLRKIDSQIQISIFRKIFYCMGQNCFNEKLSTQILYGIRGSIIDFYKWNLRINVQNRQNIFWANLRQFLPKFCQVSLLDDILDQQEQIAACLNLFIFLNLNGDFNYNDQIDRYLENLKQAIDECKKSIDCDFSLCKLQFLSSLCDRLSEINNR</sequence>
<dbReference type="WBParaSite" id="nRc.2.0.1.t38596-RA">
    <property type="protein sequence ID" value="nRc.2.0.1.t38596-RA"/>
    <property type="gene ID" value="nRc.2.0.1.g38596"/>
</dbReference>
<evidence type="ECO:0000313" key="2">
    <source>
        <dbReference type="WBParaSite" id="nRc.2.0.1.t38596-RA"/>
    </source>
</evidence>
<protein>
    <submittedName>
        <fullName evidence="2">Uncharacterized protein</fullName>
    </submittedName>
</protein>